<keyword evidence="1" id="KW-1133">Transmembrane helix</keyword>
<dbReference type="Proteomes" id="UP000705230">
    <property type="component" value="Unassembled WGS sequence"/>
</dbReference>
<keyword evidence="1" id="KW-0472">Membrane</keyword>
<dbReference type="Pfam" id="PF11174">
    <property type="entry name" value="DUF2970"/>
    <property type="match status" value="1"/>
</dbReference>
<protein>
    <submittedName>
        <fullName evidence="2">DUF2970 domain-containing protein</fullName>
    </submittedName>
</protein>
<reference evidence="2" key="1">
    <citation type="submission" date="2020-10" db="EMBL/GenBank/DDBJ databases">
        <title>Microbiome of the Black Sea water column analyzed by genome centric metagenomics.</title>
        <authorList>
            <person name="Cabello-Yeves P.J."/>
            <person name="Callieri C."/>
            <person name="Picazo A."/>
            <person name="Mehrshad M."/>
            <person name="Haro-Moreno J.M."/>
            <person name="Roda-Garcia J."/>
            <person name="Dzembekova N."/>
            <person name="Slabakova V."/>
            <person name="Slabakova N."/>
            <person name="Moncheva S."/>
            <person name="Rodriguez-Valera F."/>
        </authorList>
    </citation>
    <scope>NUCLEOTIDE SEQUENCE</scope>
    <source>
        <strain evidence="2">BS30m-G43</strain>
    </source>
</reference>
<dbReference type="AlphaFoldDB" id="A0A937J6A8"/>
<dbReference type="InterPro" id="IPR021344">
    <property type="entry name" value="DUF2970"/>
</dbReference>
<name>A0A937J6A8_9GAMM</name>
<comment type="caution">
    <text evidence="2">The sequence shown here is derived from an EMBL/GenBank/DDBJ whole genome shotgun (WGS) entry which is preliminary data.</text>
</comment>
<evidence type="ECO:0000313" key="3">
    <source>
        <dbReference type="Proteomes" id="UP000705230"/>
    </source>
</evidence>
<proteinExistence type="predicted"/>
<organism evidence="2 3">
    <name type="scientific">SAR86 cluster bacterium</name>
    <dbReference type="NCBI Taxonomy" id="2030880"/>
    <lineage>
        <taxon>Bacteria</taxon>
        <taxon>Pseudomonadati</taxon>
        <taxon>Pseudomonadota</taxon>
        <taxon>Gammaproteobacteria</taxon>
        <taxon>SAR86 cluster</taxon>
    </lineage>
</organism>
<keyword evidence="1" id="KW-0812">Transmembrane</keyword>
<evidence type="ECO:0000313" key="2">
    <source>
        <dbReference type="EMBL" id="MBL6902747.1"/>
    </source>
</evidence>
<accession>A0A937J6A8</accession>
<sequence>MWIKRIIWSLLGIRSKKDLEEDLSSLSVPKVLILFFLLNIVFISIIITITRILL</sequence>
<dbReference type="EMBL" id="JADHSG010000001">
    <property type="protein sequence ID" value="MBL6902747.1"/>
    <property type="molecule type" value="Genomic_DNA"/>
</dbReference>
<gene>
    <name evidence="2" type="ORF">ISR29_00915</name>
</gene>
<evidence type="ECO:0000256" key="1">
    <source>
        <dbReference type="SAM" id="Phobius"/>
    </source>
</evidence>
<feature type="transmembrane region" description="Helical" evidence="1">
    <location>
        <begin position="31"/>
        <end position="53"/>
    </location>
</feature>